<protein>
    <submittedName>
        <fullName evidence="2">Cell adhesion molecule-like protein</fullName>
    </submittedName>
</protein>
<dbReference type="AlphaFoldDB" id="A0A443RT70"/>
<feature type="non-terminal residue" evidence="2">
    <location>
        <position position="1"/>
    </location>
</feature>
<reference evidence="2 3" key="1">
    <citation type="journal article" date="2018" name="Gigascience">
        <title>Genomes of trombidid mites reveal novel predicted allergens and laterally-transferred genes associated with secondary metabolism.</title>
        <authorList>
            <person name="Dong X."/>
            <person name="Chaisiri K."/>
            <person name="Xia D."/>
            <person name="Armstrong S.D."/>
            <person name="Fang Y."/>
            <person name="Donnelly M.J."/>
            <person name="Kadowaki T."/>
            <person name="McGarry J.W."/>
            <person name="Darby A.C."/>
            <person name="Makepeace B.L."/>
        </authorList>
    </citation>
    <scope>NUCLEOTIDE SEQUENCE [LARGE SCALE GENOMIC DNA]</scope>
    <source>
        <strain evidence="2">UoL-UT</strain>
    </source>
</reference>
<dbReference type="PROSITE" id="PS50853">
    <property type="entry name" value="FN3"/>
    <property type="match status" value="1"/>
</dbReference>
<dbReference type="Gene3D" id="2.60.40.10">
    <property type="entry name" value="Immunoglobulins"/>
    <property type="match status" value="1"/>
</dbReference>
<dbReference type="Proteomes" id="UP000288716">
    <property type="component" value="Unassembled WGS sequence"/>
</dbReference>
<feature type="domain" description="Fibronectin type-III" evidence="1">
    <location>
        <begin position="4"/>
        <end position="99"/>
    </location>
</feature>
<dbReference type="InterPro" id="IPR013783">
    <property type="entry name" value="Ig-like_fold"/>
</dbReference>
<proteinExistence type="predicted"/>
<dbReference type="InterPro" id="IPR003961">
    <property type="entry name" value="FN3_dom"/>
</dbReference>
<sequence length="123" mass="14050">APYAPNDVKVVERGSKFVTFKIVAPYYGNNELLKYIMQWKKQKDNWETNAFKHEFSANSEQFAIDNLRPLETYNFRVFAVNAIGESEASAVITVTTDEEIPASVPKSVRCEALSSKSMHLQWK</sequence>
<accession>A0A443RT70</accession>
<evidence type="ECO:0000259" key="1">
    <source>
        <dbReference type="PROSITE" id="PS50853"/>
    </source>
</evidence>
<dbReference type="VEuPathDB" id="VectorBase:LDEU013576"/>
<dbReference type="SUPFAM" id="SSF49265">
    <property type="entry name" value="Fibronectin type III"/>
    <property type="match status" value="1"/>
</dbReference>
<gene>
    <name evidence="2" type="ORF">B4U80_14609</name>
</gene>
<dbReference type="EMBL" id="NCKV01039261">
    <property type="protein sequence ID" value="RWS18464.1"/>
    <property type="molecule type" value="Genomic_DNA"/>
</dbReference>
<feature type="non-terminal residue" evidence="2">
    <location>
        <position position="123"/>
    </location>
</feature>
<organism evidence="2 3">
    <name type="scientific">Leptotrombidium deliense</name>
    <dbReference type="NCBI Taxonomy" id="299467"/>
    <lineage>
        <taxon>Eukaryota</taxon>
        <taxon>Metazoa</taxon>
        <taxon>Ecdysozoa</taxon>
        <taxon>Arthropoda</taxon>
        <taxon>Chelicerata</taxon>
        <taxon>Arachnida</taxon>
        <taxon>Acari</taxon>
        <taxon>Acariformes</taxon>
        <taxon>Trombidiformes</taxon>
        <taxon>Prostigmata</taxon>
        <taxon>Anystina</taxon>
        <taxon>Parasitengona</taxon>
        <taxon>Trombiculoidea</taxon>
        <taxon>Trombiculidae</taxon>
        <taxon>Leptotrombidium</taxon>
    </lineage>
</organism>
<dbReference type="Pfam" id="PF00041">
    <property type="entry name" value="fn3"/>
    <property type="match status" value="1"/>
</dbReference>
<dbReference type="OrthoDB" id="6433470at2759"/>
<evidence type="ECO:0000313" key="3">
    <source>
        <dbReference type="Proteomes" id="UP000288716"/>
    </source>
</evidence>
<dbReference type="InterPro" id="IPR036116">
    <property type="entry name" value="FN3_sf"/>
</dbReference>
<dbReference type="SMART" id="SM00060">
    <property type="entry name" value="FN3"/>
    <property type="match status" value="1"/>
</dbReference>
<comment type="caution">
    <text evidence="2">The sequence shown here is derived from an EMBL/GenBank/DDBJ whole genome shotgun (WGS) entry which is preliminary data.</text>
</comment>
<evidence type="ECO:0000313" key="2">
    <source>
        <dbReference type="EMBL" id="RWS18464.1"/>
    </source>
</evidence>
<dbReference type="CDD" id="cd00063">
    <property type="entry name" value="FN3"/>
    <property type="match status" value="1"/>
</dbReference>
<name>A0A443RT70_9ACAR</name>
<dbReference type="STRING" id="299467.A0A443RT70"/>
<keyword evidence="3" id="KW-1185">Reference proteome</keyword>